<comment type="similarity">
    <text evidence="1">Belongs to the LacAB/RpiB family.</text>
</comment>
<evidence type="ECO:0000313" key="3">
    <source>
        <dbReference type="Proteomes" id="UP000777440"/>
    </source>
</evidence>
<dbReference type="GO" id="GO:0016853">
    <property type="term" value="F:isomerase activity"/>
    <property type="evidence" value="ECO:0007669"/>
    <property type="project" value="UniProtKB-KW"/>
</dbReference>
<dbReference type="PANTHER" id="PTHR30345">
    <property type="entry name" value="RIBOSE-5-PHOSPHATE ISOMERASE B"/>
    <property type="match status" value="1"/>
</dbReference>
<name>A0ABS7HVB8_9MICO</name>
<protein>
    <submittedName>
        <fullName evidence="2">RpiB/LacA/LacB family sugar-phosphate isomerase</fullName>
    </submittedName>
</protein>
<gene>
    <name evidence="2" type="ORF">JNB61_05915</name>
</gene>
<dbReference type="Pfam" id="PF02502">
    <property type="entry name" value="LacAB_rpiB"/>
    <property type="match status" value="1"/>
</dbReference>
<keyword evidence="2" id="KW-0413">Isomerase</keyword>
<dbReference type="InterPro" id="IPR036569">
    <property type="entry name" value="RpiB_LacA_LacB_sf"/>
</dbReference>
<dbReference type="Proteomes" id="UP000777440">
    <property type="component" value="Unassembled WGS sequence"/>
</dbReference>
<dbReference type="SUPFAM" id="SSF89623">
    <property type="entry name" value="Ribose/Galactose isomerase RpiB/AlsB"/>
    <property type="match status" value="1"/>
</dbReference>
<dbReference type="Gene3D" id="3.40.1400.10">
    <property type="entry name" value="Sugar-phosphate isomerase, RpiB/LacA/LacB"/>
    <property type="match status" value="1"/>
</dbReference>
<dbReference type="InterPro" id="IPR003500">
    <property type="entry name" value="RpiB_LacA_LacB"/>
</dbReference>
<organism evidence="2 3">
    <name type="scientific">Microbacterium ureisolvens</name>
    <dbReference type="NCBI Taxonomy" id="2781186"/>
    <lineage>
        <taxon>Bacteria</taxon>
        <taxon>Bacillati</taxon>
        <taxon>Actinomycetota</taxon>
        <taxon>Actinomycetes</taxon>
        <taxon>Micrococcales</taxon>
        <taxon>Microbacteriaceae</taxon>
        <taxon>Microbacterium</taxon>
    </lineage>
</organism>
<sequence>MVRIHFAADHGGYELARALEARARAAGHEAVWHGAEQLDPGDDYPVFAIRVGQAVITDQDAGVDAFGTLVLGEGFTGVIAANKVNGARAVQVASPRAAVDAREIVDANVLVFDGIAFEENAWLTLSAFVKAALPHSVERGRRILQIEEYENAGTIEGWAVQLEPEQIAVSRE</sequence>
<reference evidence="2 3" key="1">
    <citation type="journal article" date="2021" name="MBio">
        <title>Poor Competitiveness of Bradyrhizobium in Pigeon Pea Root Colonization in Indian Soils.</title>
        <authorList>
            <person name="Chalasani D."/>
            <person name="Basu A."/>
            <person name="Pullabhotla S.V.S.R.N."/>
            <person name="Jorrin B."/>
            <person name="Neal A.L."/>
            <person name="Poole P.S."/>
            <person name="Podile A.R."/>
            <person name="Tkacz A."/>
        </authorList>
    </citation>
    <scope>NUCLEOTIDE SEQUENCE [LARGE SCALE GENOMIC DNA]</scope>
    <source>
        <strain evidence="2 3">HU12</strain>
    </source>
</reference>
<comment type="caution">
    <text evidence="2">The sequence shown here is derived from an EMBL/GenBank/DDBJ whole genome shotgun (WGS) entry which is preliminary data.</text>
</comment>
<proteinExistence type="inferred from homology"/>
<dbReference type="EMBL" id="JAEUAX010000002">
    <property type="protein sequence ID" value="MBW9109299.1"/>
    <property type="molecule type" value="Genomic_DNA"/>
</dbReference>
<evidence type="ECO:0000313" key="2">
    <source>
        <dbReference type="EMBL" id="MBW9109299.1"/>
    </source>
</evidence>
<keyword evidence="3" id="KW-1185">Reference proteome</keyword>
<accession>A0ABS7HVB8</accession>
<dbReference type="RefSeq" id="WP_220339028.1">
    <property type="nucleotide sequence ID" value="NZ_JAEUAX010000002.1"/>
</dbReference>
<dbReference type="PANTHER" id="PTHR30345:SF0">
    <property type="entry name" value="DNA DAMAGE-REPAIR_TOLERATION PROTEIN DRT102"/>
    <property type="match status" value="1"/>
</dbReference>
<evidence type="ECO:0000256" key="1">
    <source>
        <dbReference type="ARBA" id="ARBA00008754"/>
    </source>
</evidence>